<dbReference type="AlphaFoldDB" id="A0AA36DMY3"/>
<dbReference type="InterPro" id="IPR036514">
    <property type="entry name" value="SGNH_hydro_sf"/>
</dbReference>
<accession>A0AA36DMY3</accession>
<feature type="domain" description="SGNH hydrolase-type esterase" evidence="1">
    <location>
        <begin position="145"/>
        <end position="397"/>
    </location>
</feature>
<dbReference type="InterPro" id="IPR013830">
    <property type="entry name" value="SGNH_hydro"/>
</dbReference>
<dbReference type="PANTHER" id="PTHR37981:SF1">
    <property type="entry name" value="SGNH HYDROLASE-TYPE ESTERASE DOMAIN-CONTAINING PROTEIN"/>
    <property type="match status" value="1"/>
</dbReference>
<reference evidence="2" key="1">
    <citation type="submission" date="2023-07" db="EMBL/GenBank/DDBJ databases">
        <authorList>
            <consortium name="CYATHOMIX"/>
        </authorList>
    </citation>
    <scope>NUCLEOTIDE SEQUENCE</scope>
    <source>
        <strain evidence="2">N/A</strain>
    </source>
</reference>
<dbReference type="GO" id="GO:0016788">
    <property type="term" value="F:hydrolase activity, acting on ester bonds"/>
    <property type="evidence" value="ECO:0007669"/>
    <property type="project" value="InterPro"/>
</dbReference>
<protein>
    <recommendedName>
        <fullName evidence="1">SGNH hydrolase-type esterase domain-containing protein</fullName>
    </recommendedName>
</protein>
<evidence type="ECO:0000259" key="1">
    <source>
        <dbReference type="Pfam" id="PF13472"/>
    </source>
</evidence>
<gene>
    <name evidence="2" type="ORF">CYNAS_LOCUS2536</name>
</gene>
<dbReference type="PANTHER" id="PTHR37981">
    <property type="entry name" value="LIPASE 2"/>
    <property type="match status" value="1"/>
</dbReference>
<name>A0AA36DMY3_CYLNA</name>
<comment type="caution">
    <text evidence="2">The sequence shown here is derived from an EMBL/GenBank/DDBJ whole genome shotgun (WGS) entry which is preliminary data.</text>
</comment>
<keyword evidence="3" id="KW-1185">Reference proteome</keyword>
<dbReference type="SUPFAM" id="SSF52266">
    <property type="entry name" value="SGNH hydrolase"/>
    <property type="match status" value="1"/>
</dbReference>
<dbReference type="InterPro" id="IPR037460">
    <property type="entry name" value="SEST-like"/>
</dbReference>
<dbReference type="CDD" id="cd00146">
    <property type="entry name" value="PKD"/>
    <property type="match status" value="1"/>
</dbReference>
<dbReference type="GO" id="GO:0006629">
    <property type="term" value="P:lipid metabolic process"/>
    <property type="evidence" value="ECO:0007669"/>
    <property type="project" value="TreeGrafter"/>
</dbReference>
<organism evidence="2 3">
    <name type="scientific">Cylicocyclus nassatus</name>
    <name type="common">Nematode worm</name>
    <dbReference type="NCBI Taxonomy" id="53992"/>
    <lineage>
        <taxon>Eukaryota</taxon>
        <taxon>Metazoa</taxon>
        <taxon>Ecdysozoa</taxon>
        <taxon>Nematoda</taxon>
        <taxon>Chromadorea</taxon>
        <taxon>Rhabditida</taxon>
        <taxon>Rhabditina</taxon>
        <taxon>Rhabditomorpha</taxon>
        <taxon>Strongyloidea</taxon>
        <taxon>Strongylidae</taxon>
        <taxon>Cylicocyclus</taxon>
    </lineage>
</organism>
<sequence>MVLGTSFFYFFQMLNNWPRVLMFIWENSRASQITQMVIDVEILSSSLNLHHNRLINSPTDFEQFYGLKNISSCVFSAPPNATYHWQHFFEGEKLSNLQTKTCYVTLRCVKEGTHTVHLSVTNSRGEIISAGSKTFESHPRWVAIVGDSFASGEGNPDVQQREDHRAQWLDGRCHRSGKSFAAQVFREIQSVKQDLYLTYLACAGATVESGLLKVKGQLSQLDVLESISTMRGRGPDIAILTAGGNDIGFSDIINSLLHESSKAVVGLLDMRFFFVSHLLDNVAERFNALGARNIFVPQYFDFTKNERGEVDASCLAYGEMTTSSMMFAERAILRRLNQLLLKKGAQHGWRVASTIPGLFARAGICSSHSFIRTREESLALQGDPFGAFHPSEEGHRAVAEELIKLLKKSGTLESLLQ</sequence>
<proteinExistence type="predicted"/>
<evidence type="ECO:0000313" key="3">
    <source>
        <dbReference type="Proteomes" id="UP001176961"/>
    </source>
</evidence>
<dbReference type="EMBL" id="CATQJL010000001">
    <property type="protein sequence ID" value="CAJ0590553.1"/>
    <property type="molecule type" value="Genomic_DNA"/>
</dbReference>
<dbReference type="Gene3D" id="3.40.50.1110">
    <property type="entry name" value="SGNH hydrolase"/>
    <property type="match status" value="1"/>
</dbReference>
<dbReference type="Pfam" id="PF13472">
    <property type="entry name" value="Lipase_GDSL_2"/>
    <property type="match status" value="1"/>
</dbReference>
<evidence type="ECO:0000313" key="2">
    <source>
        <dbReference type="EMBL" id="CAJ0590553.1"/>
    </source>
</evidence>
<dbReference type="CDD" id="cd01823">
    <property type="entry name" value="SEST_like"/>
    <property type="match status" value="1"/>
</dbReference>
<dbReference type="Proteomes" id="UP001176961">
    <property type="component" value="Unassembled WGS sequence"/>
</dbReference>